<feature type="transmembrane region" description="Helical" evidence="5">
    <location>
        <begin position="354"/>
        <end position="373"/>
    </location>
</feature>
<dbReference type="InterPro" id="IPR051788">
    <property type="entry name" value="MFS_Transporter"/>
</dbReference>
<organism evidence="6 7">
    <name type="scientific">Dactylosporangium vinaceum</name>
    <dbReference type="NCBI Taxonomy" id="53362"/>
    <lineage>
        <taxon>Bacteria</taxon>
        <taxon>Bacillati</taxon>
        <taxon>Actinomycetota</taxon>
        <taxon>Actinomycetes</taxon>
        <taxon>Micromonosporales</taxon>
        <taxon>Micromonosporaceae</taxon>
        <taxon>Dactylosporangium</taxon>
    </lineage>
</organism>
<dbReference type="Pfam" id="PF07690">
    <property type="entry name" value="MFS_1"/>
    <property type="match status" value="1"/>
</dbReference>
<gene>
    <name evidence="6" type="ORF">ACFFTR_23765</name>
</gene>
<keyword evidence="7" id="KW-1185">Reference proteome</keyword>
<evidence type="ECO:0000313" key="7">
    <source>
        <dbReference type="Proteomes" id="UP001589608"/>
    </source>
</evidence>
<evidence type="ECO:0000256" key="5">
    <source>
        <dbReference type="SAM" id="Phobius"/>
    </source>
</evidence>
<dbReference type="CDD" id="cd17393">
    <property type="entry name" value="MFS_MosC_like"/>
    <property type="match status" value="1"/>
</dbReference>
<dbReference type="InterPro" id="IPR011701">
    <property type="entry name" value="MFS"/>
</dbReference>
<dbReference type="Gene3D" id="1.20.1250.20">
    <property type="entry name" value="MFS general substrate transporter like domains"/>
    <property type="match status" value="2"/>
</dbReference>
<proteinExistence type="predicted"/>
<feature type="transmembrane region" description="Helical" evidence="5">
    <location>
        <begin position="268"/>
        <end position="290"/>
    </location>
</feature>
<sequence>MHKAALGTALVFTASGAVVGGWVARIPAVVERLGITNGELGRALLALGIGSLVSMPLTGIACRRLGSRTWVAATAIVATVALSAVGLAGDLLTLTGALFLLGLAYGSWDVAMNVQGSHVDRQAGREWMPRYHACWSLGSIGGAAAGSLAARTGLDVATHLAMAALASLAVTLAGLTLYLDERVGTAEPGPGERPRFRASRVILVIGLVTFCATVAEGAAGDWLALYLDTGRHFSQADAAIGYTAFAAAMTAGRFAGSTAVARLGRAAAVRLGALAGLAGVLATVLAPWTLVTYTGAIFWGLGICLVFPAAISAAGETGRPAAAIAVVTSIGYGSILVGPPLIGALADVTGLGHALLGLAVLPLAIALLAPVLATRTAAEVPAHP</sequence>
<comment type="caution">
    <text evidence="6">The sequence shown here is derived from an EMBL/GenBank/DDBJ whole genome shotgun (WGS) entry which is preliminary data.</text>
</comment>
<name>A0ABV5MB70_9ACTN</name>
<feature type="transmembrane region" description="Helical" evidence="5">
    <location>
        <begin position="239"/>
        <end position="256"/>
    </location>
</feature>
<evidence type="ECO:0000256" key="3">
    <source>
        <dbReference type="ARBA" id="ARBA00022989"/>
    </source>
</evidence>
<feature type="transmembrane region" description="Helical" evidence="5">
    <location>
        <begin position="321"/>
        <end position="342"/>
    </location>
</feature>
<evidence type="ECO:0000256" key="2">
    <source>
        <dbReference type="ARBA" id="ARBA00022692"/>
    </source>
</evidence>
<dbReference type="EMBL" id="JBHMCA010000046">
    <property type="protein sequence ID" value="MFB9446112.1"/>
    <property type="molecule type" value="Genomic_DNA"/>
</dbReference>
<keyword evidence="4 5" id="KW-0472">Membrane</keyword>
<reference evidence="6 7" key="1">
    <citation type="submission" date="2024-09" db="EMBL/GenBank/DDBJ databases">
        <authorList>
            <person name="Sun Q."/>
            <person name="Mori K."/>
        </authorList>
    </citation>
    <scope>NUCLEOTIDE SEQUENCE [LARGE SCALE GENOMIC DNA]</scope>
    <source>
        <strain evidence="6 7">JCM 3307</strain>
    </source>
</reference>
<keyword evidence="3 5" id="KW-1133">Transmembrane helix</keyword>
<accession>A0ABV5MB70</accession>
<feature type="transmembrane region" description="Helical" evidence="5">
    <location>
        <begin position="296"/>
        <end position="314"/>
    </location>
</feature>
<evidence type="ECO:0000313" key="6">
    <source>
        <dbReference type="EMBL" id="MFB9446112.1"/>
    </source>
</evidence>
<feature type="transmembrane region" description="Helical" evidence="5">
    <location>
        <begin position="40"/>
        <end position="62"/>
    </location>
</feature>
<protein>
    <submittedName>
        <fullName evidence="6">MFS transporter</fullName>
    </submittedName>
</protein>
<comment type="subcellular location">
    <subcellularLocation>
        <location evidence="1">Membrane</location>
        <topology evidence="1">Multi-pass membrane protein</topology>
    </subcellularLocation>
</comment>
<keyword evidence="2 5" id="KW-0812">Transmembrane</keyword>
<dbReference type="InterPro" id="IPR036259">
    <property type="entry name" value="MFS_trans_sf"/>
</dbReference>
<dbReference type="Proteomes" id="UP001589608">
    <property type="component" value="Unassembled WGS sequence"/>
</dbReference>
<feature type="transmembrane region" description="Helical" evidence="5">
    <location>
        <begin position="200"/>
        <end position="219"/>
    </location>
</feature>
<evidence type="ECO:0000256" key="1">
    <source>
        <dbReference type="ARBA" id="ARBA00004141"/>
    </source>
</evidence>
<evidence type="ECO:0000256" key="4">
    <source>
        <dbReference type="ARBA" id="ARBA00023136"/>
    </source>
</evidence>
<dbReference type="PANTHER" id="PTHR23514">
    <property type="entry name" value="BYPASS OF STOP CODON PROTEIN 6"/>
    <property type="match status" value="1"/>
</dbReference>
<dbReference type="SUPFAM" id="SSF103473">
    <property type="entry name" value="MFS general substrate transporter"/>
    <property type="match status" value="1"/>
</dbReference>
<feature type="transmembrane region" description="Helical" evidence="5">
    <location>
        <begin position="156"/>
        <end position="179"/>
    </location>
</feature>
<dbReference type="RefSeq" id="WP_223102146.1">
    <property type="nucleotide sequence ID" value="NZ_CP061913.1"/>
</dbReference>
<dbReference type="PANTHER" id="PTHR23514:SF13">
    <property type="entry name" value="INNER MEMBRANE PROTEIN YBJJ"/>
    <property type="match status" value="1"/>
</dbReference>